<accession>A0A4P6V6Z6</accession>
<proteinExistence type="predicted"/>
<dbReference type="AlphaFoldDB" id="A0A4P6V6Z6"/>
<name>A0A4P6V6Z6_9HYPH</name>
<keyword evidence="3" id="KW-1185">Reference proteome</keyword>
<dbReference type="InterPro" id="IPR010319">
    <property type="entry name" value="Transglutaminase-like_Cys_pept"/>
</dbReference>
<dbReference type="EMBL" id="CP036532">
    <property type="protein sequence ID" value="QBK32246.1"/>
    <property type="molecule type" value="Genomic_DNA"/>
</dbReference>
<dbReference type="KEGG" id="rpod:E0E05_04190"/>
<sequence>MLAAVTAAATGVVAGPAMAGAMKTGGLTSQPIGHYEFCRTYRDQCMPKRGSYEPIAIDRGVWADILDVNSSVNMVIEPRSDLEIYGREEVWTYPDAAGDCEDYVLLKRQMLINKGLPPSGLLITVVRKPDGEGHAVLTVRTDRGDFVLDNLRTDVRLWTDTEYTYLKRQSERHAGLWVSIEMPDRVVVGSVK</sequence>
<dbReference type="Proteomes" id="UP000293719">
    <property type="component" value="Chromosome"/>
</dbReference>
<reference evidence="2 3" key="1">
    <citation type="journal article" date="2017" name="Int. J. Syst. Evol. Microbiol.">
        <title>Roseitalea porphyridii gen. nov., sp. nov., isolated from a red alga, and reclassification of Hoeflea suaedae Chung et al. 2013 as Pseudohoeflea suaedae gen. nov., comb. nov.</title>
        <authorList>
            <person name="Hyeon J.W."/>
            <person name="Jeong S.E."/>
            <person name="Baek K."/>
            <person name="Jeon C.O."/>
        </authorList>
    </citation>
    <scope>NUCLEOTIDE SEQUENCE [LARGE SCALE GENOMIC DNA]</scope>
    <source>
        <strain evidence="2 3">MA7-20</strain>
    </source>
</reference>
<evidence type="ECO:0000313" key="2">
    <source>
        <dbReference type="EMBL" id="QBK32246.1"/>
    </source>
</evidence>
<dbReference type="PANTHER" id="PTHR39327">
    <property type="match status" value="1"/>
</dbReference>
<dbReference type="Gene3D" id="3.10.620.30">
    <property type="match status" value="1"/>
</dbReference>
<evidence type="ECO:0000256" key="1">
    <source>
        <dbReference type="SAM" id="SignalP"/>
    </source>
</evidence>
<evidence type="ECO:0000313" key="3">
    <source>
        <dbReference type="Proteomes" id="UP000293719"/>
    </source>
</evidence>
<feature type="chain" id="PRO_5020366435" evidence="1">
    <location>
        <begin position="20"/>
        <end position="192"/>
    </location>
</feature>
<dbReference type="PANTHER" id="PTHR39327:SF1">
    <property type="entry name" value="BLR5470 PROTEIN"/>
    <property type="match status" value="1"/>
</dbReference>
<feature type="signal peptide" evidence="1">
    <location>
        <begin position="1"/>
        <end position="19"/>
    </location>
</feature>
<dbReference type="OrthoDB" id="7206808at2"/>
<dbReference type="Pfam" id="PF06035">
    <property type="entry name" value="Peptidase_C93"/>
    <property type="match status" value="1"/>
</dbReference>
<organism evidence="2 3">
    <name type="scientific">Roseitalea porphyridii</name>
    <dbReference type="NCBI Taxonomy" id="1852022"/>
    <lineage>
        <taxon>Bacteria</taxon>
        <taxon>Pseudomonadati</taxon>
        <taxon>Pseudomonadota</taxon>
        <taxon>Alphaproteobacteria</taxon>
        <taxon>Hyphomicrobiales</taxon>
        <taxon>Ahrensiaceae</taxon>
        <taxon>Roseitalea</taxon>
    </lineage>
</organism>
<keyword evidence="1" id="KW-0732">Signal</keyword>
<gene>
    <name evidence="2" type="ORF">E0E05_04190</name>
</gene>
<protein>
    <submittedName>
        <fullName evidence="2">Transglutaminase</fullName>
    </submittedName>
</protein>